<comment type="caution">
    <text evidence="5">The sequence shown here is derived from an EMBL/GenBank/DDBJ whole genome shotgun (WGS) entry which is preliminary data.</text>
</comment>
<proteinExistence type="predicted"/>
<dbReference type="InterPro" id="IPR036291">
    <property type="entry name" value="NAD(P)-bd_dom_sf"/>
</dbReference>
<keyword evidence="2" id="KW-0560">Oxidoreductase</keyword>
<evidence type="ECO:0000313" key="4">
    <source>
        <dbReference type="EMBL" id="PKZ80855.1"/>
    </source>
</evidence>
<evidence type="ECO:0000256" key="2">
    <source>
        <dbReference type="ARBA" id="ARBA00023002"/>
    </source>
</evidence>
<evidence type="ECO:0000313" key="6">
    <source>
        <dbReference type="Proteomes" id="UP000184253"/>
    </source>
</evidence>
<dbReference type="Pfam" id="PF08240">
    <property type="entry name" value="ADH_N"/>
    <property type="match status" value="1"/>
</dbReference>
<dbReference type="CDD" id="cd05276">
    <property type="entry name" value="p53_inducible_oxidoreductase"/>
    <property type="match status" value="1"/>
</dbReference>
<dbReference type="GeneID" id="93363403"/>
<reference evidence="5 6" key="1">
    <citation type="submission" date="2016-11" db="EMBL/GenBank/DDBJ databases">
        <authorList>
            <person name="Varghese N."/>
            <person name="Submissions S."/>
        </authorList>
    </citation>
    <scope>NUCLEOTIDE SEQUENCE [LARGE SCALE GENOMIC DNA]</scope>
    <source>
        <strain evidence="5 6">VTM4R57</strain>
    </source>
</reference>
<dbReference type="PANTHER" id="PTHR48106">
    <property type="entry name" value="QUINONE OXIDOREDUCTASE PIG3-RELATED"/>
    <property type="match status" value="1"/>
</dbReference>
<organism evidence="5 6">
    <name type="scientific">Micrococcus luteus</name>
    <name type="common">Micrococcus lysodeikticus</name>
    <dbReference type="NCBI Taxonomy" id="1270"/>
    <lineage>
        <taxon>Bacteria</taxon>
        <taxon>Bacillati</taxon>
        <taxon>Actinomycetota</taxon>
        <taxon>Actinomycetes</taxon>
        <taxon>Micrococcales</taxon>
        <taxon>Micrococcaceae</taxon>
        <taxon>Micrococcus</taxon>
    </lineage>
</organism>
<sequence length="353" mass="35749">MDVPAQMRAVRFTGAGDNGVVRVGHEPVPDPGPGEVLVHVAAAGLNRADIAQREGRYPPPRGASEIPGLEVSGTVAALGPEAGMPGEGRFAVGDRVCALLAGGGFAEYVAVPAGQLMAVPDGVGLVEAAALPEVACTVHSALVGRAGVQAGDRVLVHGATGGIGSFAVQFLAALGARVLGTAGGPEKVALGRRLGAEHMFDHRAAESGAFAPWVKEVTDGHGADVILDVVGAPYLAPNVSALAPEGRIVTLAVQGGAVPEDFNIMKLVVKRGWLTGATLRSRSVVDKAGIVAAAERAVWPLVAAGRIDASVGACFPLAEAAEAFDWFDSATRTGKVVLVTDPADARRPSGDRA</sequence>
<dbReference type="InterPro" id="IPR011032">
    <property type="entry name" value="GroES-like_sf"/>
</dbReference>
<dbReference type="InterPro" id="IPR014189">
    <property type="entry name" value="Quinone_OxRdtase_PIG3"/>
</dbReference>
<dbReference type="InterPro" id="IPR013149">
    <property type="entry name" value="ADH-like_C"/>
</dbReference>
<dbReference type="SUPFAM" id="SSF50129">
    <property type="entry name" value="GroES-like"/>
    <property type="match status" value="1"/>
</dbReference>
<dbReference type="Gene3D" id="3.40.50.720">
    <property type="entry name" value="NAD(P)-binding Rossmann-like Domain"/>
    <property type="match status" value="1"/>
</dbReference>
<feature type="domain" description="Enoyl reductase (ER)" evidence="3">
    <location>
        <begin position="16"/>
        <end position="338"/>
    </location>
</feature>
<gene>
    <name evidence="4" type="ORF">CYJ95_10020</name>
    <name evidence="5" type="ORF">SAMN04487849_11248</name>
</gene>
<dbReference type="SMART" id="SM00829">
    <property type="entry name" value="PKS_ER"/>
    <property type="match status" value="1"/>
</dbReference>
<dbReference type="Proteomes" id="UP000234847">
    <property type="component" value="Unassembled WGS sequence"/>
</dbReference>
<evidence type="ECO:0000313" key="7">
    <source>
        <dbReference type="Proteomes" id="UP000234847"/>
    </source>
</evidence>
<reference evidence="4 7" key="2">
    <citation type="submission" date="2017-12" db="EMBL/GenBank/DDBJ databases">
        <title>Phylogenetic diversity of female urinary microbiome.</title>
        <authorList>
            <person name="Thomas-White K."/>
            <person name="Wolfe A.J."/>
        </authorList>
    </citation>
    <scope>NUCLEOTIDE SEQUENCE [LARGE SCALE GENOMIC DNA]</scope>
    <source>
        <strain evidence="4 7">UMB0038</strain>
    </source>
</reference>
<keyword evidence="1" id="KW-0521">NADP</keyword>
<name>A0AAP3A9S4_MICLU</name>
<dbReference type="RefSeq" id="WP_081097720.1">
    <property type="nucleotide sequence ID" value="NZ_CANMWH010000005.1"/>
</dbReference>
<dbReference type="PANTHER" id="PTHR48106:SF8">
    <property type="entry name" value="OS02G0805600 PROTEIN"/>
    <property type="match status" value="1"/>
</dbReference>
<dbReference type="EMBL" id="PKJT01000012">
    <property type="protein sequence ID" value="PKZ80855.1"/>
    <property type="molecule type" value="Genomic_DNA"/>
</dbReference>
<dbReference type="Proteomes" id="UP000184253">
    <property type="component" value="Unassembled WGS sequence"/>
</dbReference>
<protein>
    <submittedName>
        <fullName evidence="5">NAD(P)H quinone oxidoreductase, PIG3 family</fullName>
    </submittedName>
    <submittedName>
        <fullName evidence="4">NAD(P)H-quinone oxidoreductase</fullName>
    </submittedName>
</protein>
<dbReference type="GO" id="GO:0070402">
    <property type="term" value="F:NADPH binding"/>
    <property type="evidence" value="ECO:0007669"/>
    <property type="project" value="TreeGrafter"/>
</dbReference>
<dbReference type="Pfam" id="PF00107">
    <property type="entry name" value="ADH_zinc_N"/>
    <property type="match status" value="1"/>
</dbReference>
<dbReference type="EMBL" id="FRCE01000012">
    <property type="protein sequence ID" value="SHL80801.1"/>
    <property type="molecule type" value="Genomic_DNA"/>
</dbReference>
<dbReference type="NCBIfam" id="TIGR02824">
    <property type="entry name" value="quinone_pig3"/>
    <property type="match status" value="1"/>
</dbReference>
<evidence type="ECO:0000259" key="3">
    <source>
        <dbReference type="SMART" id="SM00829"/>
    </source>
</evidence>
<evidence type="ECO:0000313" key="5">
    <source>
        <dbReference type="EMBL" id="SHL80801.1"/>
    </source>
</evidence>
<dbReference type="Gene3D" id="3.90.180.10">
    <property type="entry name" value="Medium-chain alcohol dehydrogenases, catalytic domain"/>
    <property type="match status" value="1"/>
</dbReference>
<evidence type="ECO:0000256" key="1">
    <source>
        <dbReference type="ARBA" id="ARBA00022857"/>
    </source>
</evidence>
<dbReference type="SUPFAM" id="SSF51735">
    <property type="entry name" value="NAD(P)-binding Rossmann-fold domains"/>
    <property type="match status" value="1"/>
</dbReference>
<dbReference type="InterPro" id="IPR020843">
    <property type="entry name" value="ER"/>
</dbReference>
<accession>A0AAP3A9S4</accession>
<dbReference type="InterPro" id="IPR013154">
    <property type="entry name" value="ADH-like_N"/>
</dbReference>
<dbReference type="GO" id="GO:0016651">
    <property type="term" value="F:oxidoreductase activity, acting on NAD(P)H"/>
    <property type="evidence" value="ECO:0007669"/>
    <property type="project" value="TreeGrafter"/>
</dbReference>
<dbReference type="AlphaFoldDB" id="A0AAP3A9S4"/>